<evidence type="ECO:0000313" key="1">
    <source>
        <dbReference type="EMBL" id="MFC0685870.1"/>
    </source>
</evidence>
<reference evidence="1 2" key="1">
    <citation type="submission" date="2024-09" db="EMBL/GenBank/DDBJ databases">
        <authorList>
            <person name="Sun Q."/>
            <person name="Mori K."/>
        </authorList>
    </citation>
    <scope>NUCLEOTIDE SEQUENCE [LARGE SCALE GENOMIC DNA]</scope>
    <source>
        <strain evidence="1 2">CICC 11035S</strain>
    </source>
</reference>
<proteinExistence type="predicted"/>
<evidence type="ECO:0000313" key="2">
    <source>
        <dbReference type="Proteomes" id="UP001589858"/>
    </source>
</evidence>
<comment type="caution">
    <text evidence="1">The sequence shown here is derived from an EMBL/GenBank/DDBJ whole genome shotgun (WGS) entry which is preliminary data.</text>
</comment>
<dbReference type="Proteomes" id="UP001589858">
    <property type="component" value="Unassembled WGS sequence"/>
</dbReference>
<sequence length="314" mass="33899">MDAENETYLLLGRLDGRLQTSPATDLWLARMRLKGAVLLAELAGVPITEDSLLAWIGGRSPPPRRSEGLNDPLSIAALFHFALQAEDSAGDPVAEASLRVLRTLLDDRADAEFYAAQDLAWFGPVFAEAKRSLLAPLPSPGFLALAERLIGVHRDLGLHAGAGRSVLTADGRRLDIDPRSFDTIWILGTLLPRAYVAAGLTLRPLPCLAGLPRFLPEDPHALADALRTRTRDAVRLGLAELDRLERALLRIPANLKVTKRSKAPLLARLQLAYPDLRVPAIARLLGISPQGAVKVQAQVSAFMPLRLAVSAGPC</sequence>
<protein>
    <recommendedName>
        <fullName evidence="3">Phytoene synthase</fullName>
    </recommendedName>
</protein>
<accession>A0ABV6S9E4</accession>
<organism evidence="1 2">
    <name type="scientific">Novosphingobium clariflavum</name>
    <dbReference type="NCBI Taxonomy" id="2029884"/>
    <lineage>
        <taxon>Bacteria</taxon>
        <taxon>Pseudomonadati</taxon>
        <taxon>Pseudomonadota</taxon>
        <taxon>Alphaproteobacteria</taxon>
        <taxon>Sphingomonadales</taxon>
        <taxon>Sphingomonadaceae</taxon>
        <taxon>Novosphingobium</taxon>
    </lineage>
</organism>
<name>A0ABV6S9E4_9SPHN</name>
<dbReference type="RefSeq" id="WP_267224734.1">
    <property type="nucleotide sequence ID" value="NZ_JAPCWC010000043.1"/>
</dbReference>
<gene>
    <name evidence="1" type="ORF">ACFFF8_14835</name>
</gene>
<evidence type="ECO:0008006" key="3">
    <source>
        <dbReference type="Google" id="ProtNLM"/>
    </source>
</evidence>
<dbReference type="EMBL" id="JBHLTM010000060">
    <property type="protein sequence ID" value="MFC0685870.1"/>
    <property type="molecule type" value="Genomic_DNA"/>
</dbReference>
<keyword evidence="2" id="KW-1185">Reference proteome</keyword>